<keyword evidence="8" id="KW-1185">Reference proteome</keyword>
<feature type="transmembrane region" description="Helical" evidence="6">
    <location>
        <begin position="680"/>
        <end position="703"/>
    </location>
</feature>
<dbReference type="Gene3D" id="1.10.630.10">
    <property type="entry name" value="Cytochrome P450"/>
    <property type="match status" value="1"/>
</dbReference>
<dbReference type="PANTHER" id="PTHR30521">
    <property type="entry name" value="DEFERROCHELATASE/PEROXIDASE"/>
    <property type="match status" value="1"/>
</dbReference>
<protein>
    <submittedName>
        <fullName evidence="7">Cytochrome P450</fullName>
    </submittedName>
</protein>
<keyword evidence="2" id="KW-0575">Peroxidase</keyword>
<gene>
    <name evidence="7" type="ORF">NGM99_07175</name>
</gene>
<dbReference type="RefSeq" id="WP_252817500.1">
    <property type="nucleotide sequence ID" value="NZ_JAMXQS010000003.1"/>
</dbReference>
<evidence type="ECO:0000313" key="8">
    <source>
        <dbReference type="Proteomes" id="UP001205906"/>
    </source>
</evidence>
<accession>A0ABT1C408</accession>
<evidence type="ECO:0000256" key="1">
    <source>
        <dbReference type="ARBA" id="ARBA00001970"/>
    </source>
</evidence>
<dbReference type="EMBL" id="JAMXQS010000003">
    <property type="protein sequence ID" value="MCO6049571.1"/>
    <property type="molecule type" value="Genomic_DNA"/>
</dbReference>
<dbReference type="PROSITE" id="PS00086">
    <property type="entry name" value="CYTOCHROME_P450"/>
    <property type="match status" value="1"/>
</dbReference>
<evidence type="ECO:0000256" key="6">
    <source>
        <dbReference type="SAM" id="Phobius"/>
    </source>
</evidence>
<evidence type="ECO:0000313" key="7">
    <source>
        <dbReference type="EMBL" id="MCO6049571.1"/>
    </source>
</evidence>
<keyword evidence="6" id="KW-0812">Transmembrane</keyword>
<comment type="caution">
    <text evidence="7">The sequence shown here is derived from an EMBL/GenBank/DDBJ whole genome shotgun (WGS) entry which is preliminary data.</text>
</comment>
<keyword evidence="3" id="KW-0479">Metal-binding</keyword>
<dbReference type="InterPro" id="IPR006314">
    <property type="entry name" value="Dyp_peroxidase"/>
</dbReference>
<reference evidence="7 8" key="1">
    <citation type="submission" date="2022-06" db="EMBL/GenBank/DDBJ databases">
        <title>Mesorhizobium sp. strain RP14 Genome sequencing and assembly.</title>
        <authorList>
            <person name="Kim I."/>
        </authorList>
    </citation>
    <scope>NUCLEOTIDE SEQUENCE [LARGE SCALE GENOMIC DNA]</scope>
    <source>
        <strain evidence="8">RP14(2022)</strain>
    </source>
</reference>
<dbReference type="PROSITE" id="PS51404">
    <property type="entry name" value="DYP_PEROXIDASE"/>
    <property type="match status" value="1"/>
</dbReference>
<keyword evidence="5" id="KW-0408">Iron</keyword>
<evidence type="ECO:0000256" key="4">
    <source>
        <dbReference type="ARBA" id="ARBA00023002"/>
    </source>
</evidence>
<keyword evidence="6" id="KW-0472">Membrane</keyword>
<evidence type="ECO:0000256" key="2">
    <source>
        <dbReference type="ARBA" id="ARBA00022559"/>
    </source>
</evidence>
<dbReference type="SUPFAM" id="SSF48264">
    <property type="entry name" value="Cytochrome P450"/>
    <property type="match status" value="1"/>
</dbReference>
<keyword evidence="6" id="KW-1133">Transmembrane helix</keyword>
<sequence length="1409" mass="156181">MPGLKYFDAIREAQVKSPPIDQLPPFDIERLRNTGTVPKLIGRFLENPRWWLSLLRQFWPTPRLGRFMLATCHRDVREILERGEDFETPYGLEMTEMGGGAPFILGLQDGSLYRRLKGQVLAAFPPDEITRIVEPMARDYARSIMRQAAPPFDAVSDLLRLVPVRICRDYYGLRIDDEPLFADWTLTLSALFFSDPTAKPATRELALVAADRVGMLIDLSLAQADTLAPGKPVSRLRAMVDDGRLTHEEARAVLMGMVVGFVPTNILGSGNVLDVILSRPDARAAFDDALAAQDDRMLDKVIYEAMRFKPIWIGPWRYVPRDTVLGQGTPRERRVKAGTVVMPATLSAMFDAEAIPDPDRFDPLRSQRQSMVFGHGIHLCIGMEMARVQIRECLKALFAKPGLKRVKGRKGRLTRLGAYPERLLVAFERHELVQTTPQALVTICCEVRRQAPLAALEEQIAALGNPAQGPIGQALAASGIIHFTSITLFKGEAETNEASYVVIELSGDGDRNTVVEGFAEHAEPFLRPLLEVGCGLSPREPLARFLLGRCLDISASFGSLSGLVFSGTPGHSVKRILAEEDLACAVRDSIEGARGEGKGAAETLAQVRQTITADPRFGWAFEPAVSRLDKPQGSRWKVLRATLLAPRVALFVALVYLVCVWLTFWGLFDLRVNPITVGTSFLLALLGPGAVVLIVVAIGLWLLRRLENHDRPDDAAVPLSELEALMAGENWTAQNHLTAVSRIKPGFIRIMSLRAAFYLVSITATHLFKPGFLGSLNTIHAARWVVLPDRKRLVFLSNYDGSWESYLEDFIAKASAGLTGIWSNAKGYPRTRFLFLDGARDGERFKRWARRQQVPTRFWFSAYPNLTTGRIRTNAAIRKGLASATDAQARDWLSLFGSMPPRPVMEPAQTLIMPFTREPPSAETLESGEIQSVFFNALGRLEHAEMLALRVPKDIARAQRREWLAWVLEKTSFGDHVPEMSAMLSAFGPGGLEKLGLEAGPDGAPLQTFPAAFRQTMGNPERSRILADAEEDRPPRWLWGNAANPVDVALVLYARDAATFKAVRAEAEARIDEAGLVIAHRLPLHIHRENGRAVEHFGFADGISQPIVRGTRRAVRKDAAPRHTLAAGEFLFGYRDEHGFCPASPSVPAGRDPAGTLHDAGEDAHDFGRNGSFLVMRQFSQDVSAFENFCEARAQSFNHPDKQPVSARYIAAKMMGRWPEGAALTRCPEDHRTDRIENDFSFGAEDPQGLACPFGAHIRRSNPRDSLGGDAEIQIKINKRHRILRIGRSYGARRGRGEKGLLFMCLNADIERQYEFIQQSWASSAFFHGLSGERDPIIAPSGQGGRFTIPHWEGSEVLENVPRFVATRGGGYFFLPSRAALRFLLSRLGSGEAVLRRRDTPKGWSAEQA</sequence>
<dbReference type="InterPro" id="IPR036396">
    <property type="entry name" value="Cyt_P450_sf"/>
</dbReference>
<proteinExistence type="predicted"/>
<dbReference type="Pfam" id="PF00067">
    <property type="entry name" value="p450"/>
    <property type="match status" value="1"/>
</dbReference>
<name>A0ABT1C408_9HYPH</name>
<dbReference type="InterPro" id="IPR011008">
    <property type="entry name" value="Dimeric_a/b-barrel"/>
</dbReference>
<keyword evidence="4" id="KW-0560">Oxidoreductase</keyword>
<dbReference type="InterPro" id="IPR017972">
    <property type="entry name" value="Cyt_P450_CS"/>
</dbReference>
<dbReference type="Proteomes" id="UP001205906">
    <property type="component" value="Unassembled WGS sequence"/>
</dbReference>
<dbReference type="SUPFAM" id="SSF54909">
    <property type="entry name" value="Dimeric alpha+beta barrel"/>
    <property type="match status" value="1"/>
</dbReference>
<dbReference type="PANTHER" id="PTHR30521:SF5">
    <property type="entry name" value="BLR4509 PROTEIN"/>
    <property type="match status" value="1"/>
</dbReference>
<evidence type="ECO:0000256" key="5">
    <source>
        <dbReference type="ARBA" id="ARBA00023004"/>
    </source>
</evidence>
<comment type="cofactor">
    <cofactor evidence="1">
        <name>heme b</name>
        <dbReference type="ChEBI" id="CHEBI:60344"/>
    </cofactor>
</comment>
<dbReference type="InterPro" id="IPR001128">
    <property type="entry name" value="Cyt_P450"/>
</dbReference>
<organism evidence="7 8">
    <name type="scientific">Mesorhizobium liriopis</name>
    <dbReference type="NCBI Taxonomy" id="2953882"/>
    <lineage>
        <taxon>Bacteria</taxon>
        <taxon>Pseudomonadati</taxon>
        <taxon>Pseudomonadota</taxon>
        <taxon>Alphaproteobacteria</taxon>
        <taxon>Hyphomicrobiales</taxon>
        <taxon>Phyllobacteriaceae</taxon>
        <taxon>Mesorhizobium</taxon>
    </lineage>
</organism>
<feature type="transmembrane region" description="Helical" evidence="6">
    <location>
        <begin position="644"/>
        <end position="668"/>
    </location>
</feature>
<evidence type="ECO:0000256" key="3">
    <source>
        <dbReference type="ARBA" id="ARBA00022723"/>
    </source>
</evidence>